<keyword evidence="1" id="KW-0812">Transmembrane</keyword>
<organism evidence="2 3">
    <name type="scientific">Paspalum notatum var. saurae</name>
    <dbReference type="NCBI Taxonomy" id="547442"/>
    <lineage>
        <taxon>Eukaryota</taxon>
        <taxon>Viridiplantae</taxon>
        <taxon>Streptophyta</taxon>
        <taxon>Embryophyta</taxon>
        <taxon>Tracheophyta</taxon>
        <taxon>Spermatophyta</taxon>
        <taxon>Magnoliopsida</taxon>
        <taxon>Liliopsida</taxon>
        <taxon>Poales</taxon>
        <taxon>Poaceae</taxon>
        <taxon>PACMAD clade</taxon>
        <taxon>Panicoideae</taxon>
        <taxon>Andropogonodae</taxon>
        <taxon>Paspaleae</taxon>
        <taxon>Paspalinae</taxon>
        <taxon>Paspalum</taxon>
    </lineage>
</organism>
<dbReference type="AlphaFoldDB" id="A0AAQ3SYR4"/>
<evidence type="ECO:0000256" key="1">
    <source>
        <dbReference type="SAM" id="Phobius"/>
    </source>
</evidence>
<name>A0AAQ3SYR4_PASNO</name>
<gene>
    <name evidence="2" type="ORF">U9M48_012685</name>
</gene>
<dbReference type="EMBL" id="CP144747">
    <property type="protein sequence ID" value="WVZ63004.1"/>
    <property type="molecule type" value="Genomic_DNA"/>
</dbReference>
<keyword evidence="3" id="KW-1185">Reference proteome</keyword>
<evidence type="ECO:0000313" key="3">
    <source>
        <dbReference type="Proteomes" id="UP001341281"/>
    </source>
</evidence>
<keyword evidence="1" id="KW-1133">Transmembrane helix</keyword>
<reference evidence="2 3" key="1">
    <citation type="submission" date="2024-02" db="EMBL/GenBank/DDBJ databases">
        <title>High-quality chromosome-scale genome assembly of Pensacola bahiagrass (Paspalum notatum Flugge var. saurae).</title>
        <authorList>
            <person name="Vega J.M."/>
            <person name="Podio M."/>
            <person name="Orjuela J."/>
            <person name="Siena L.A."/>
            <person name="Pessino S.C."/>
            <person name="Combes M.C."/>
            <person name="Mariac C."/>
            <person name="Albertini E."/>
            <person name="Pupilli F."/>
            <person name="Ortiz J.P.A."/>
            <person name="Leblanc O."/>
        </authorList>
    </citation>
    <scope>NUCLEOTIDE SEQUENCE [LARGE SCALE GENOMIC DNA]</scope>
    <source>
        <strain evidence="2">R1</strain>
        <tissue evidence="2">Leaf</tissue>
    </source>
</reference>
<protein>
    <submittedName>
        <fullName evidence="2">Uncharacterized protein</fullName>
    </submittedName>
</protein>
<evidence type="ECO:0000313" key="2">
    <source>
        <dbReference type="EMBL" id="WVZ63004.1"/>
    </source>
</evidence>
<accession>A0AAQ3SYR4</accession>
<keyword evidence="1" id="KW-0472">Membrane</keyword>
<feature type="transmembrane region" description="Helical" evidence="1">
    <location>
        <begin position="58"/>
        <end position="87"/>
    </location>
</feature>
<proteinExistence type="predicted"/>
<sequence length="106" mass="11721">MNKNLVSGSLLLRDGFKVVLESNKVIVSRHGLFIGKGYVSGGLFRLSLSDFSNKCVNIFAVVLMMMRVFGMVVYVTLILVLSAIVVCNLSNLESLTRLLSRGTWHL</sequence>
<dbReference type="Proteomes" id="UP001341281">
    <property type="component" value="Chromosome 03"/>
</dbReference>